<reference evidence="1 2" key="1">
    <citation type="journal article" date="2013" name="Genome Announc.">
        <title>Genome Sequence of Campylobacter showae UNSWCD, Isolated from a Patient with Crohn's Disease.</title>
        <authorList>
            <person name="Tay A.P."/>
            <person name="Kaakoush N.O."/>
            <person name="Deshpande N.P."/>
            <person name="Chen Z."/>
            <person name="Mitchell H."/>
            <person name="Wilkins M.R."/>
        </authorList>
    </citation>
    <scope>NUCLEOTIDE SEQUENCE [LARGE SCALE GENOMIC DNA]</scope>
    <source>
        <strain evidence="1 2">CSUNSWCD</strain>
    </source>
</reference>
<accession>M5IJ61</accession>
<dbReference type="Proteomes" id="UP000011939">
    <property type="component" value="Unassembled WGS sequence"/>
</dbReference>
<dbReference type="AlphaFoldDB" id="M5IJ61"/>
<proteinExistence type="predicted"/>
<protein>
    <submittedName>
        <fullName evidence="1">Uncharacterized protein</fullName>
    </submittedName>
</protein>
<comment type="caution">
    <text evidence="1">The sequence shown here is derived from an EMBL/GenBank/DDBJ whole genome shotgun (WGS) entry which is preliminary data.</text>
</comment>
<name>M5IJ61_9BACT</name>
<gene>
    <name evidence="1" type="ORF">CSUNSWCD_2391</name>
</gene>
<sequence>MIATSAPFFKTSSIKPVEKVKTAKPSKINVMVKSRPAGEIGATSVNPTVVKVIPA</sequence>
<evidence type="ECO:0000313" key="1">
    <source>
        <dbReference type="EMBL" id="EKU10895.1"/>
    </source>
</evidence>
<organism evidence="1 2">
    <name type="scientific">Campylobacter showae CSUNSWCD</name>
    <dbReference type="NCBI Taxonomy" id="1244083"/>
    <lineage>
        <taxon>Bacteria</taxon>
        <taxon>Pseudomonadati</taxon>
        <taxon>Campylobacterota</taxon>
        <taxon>Epsilonproteobacteria</taxon>
        <taxon>Campylobacterales</taxon>
        <taxon>Campylobacteraceae</taxon>
        <taxon>Campylobacter</taxon>
    </lineage>
</organism>
<evidence type="ECO:0000313" key="2">
    <source>
        <dbReference type="Proteomes" id="UP000011939"/>
    </source>
</evidence>
<dbReference type="EMBL" id="AMZQ01000009">
    <property type="protein sequence ID" value="EKU10895.1"/>
    <property type="molecule type" value="Genomic_DNA"/>
</dbReference>
<dbReference type="PATRIC" id="fig|1244083.3.peg.1641"/>